<feature type="compositionally biased region" description="Low complexity" evidence="1">
    <location>
        <begin position="116"/>
        <end position="134"/>
    </location>
</feature>
<feature type="compositionally biased region" description="Polar residues" evidence="1">
    <location>
        <begin position="7"/>
        <end position="16"/>
    </location>
</feature>
<feature type="compositionally biased region" description="Pro residues" evidence="1">
    <location>
        <begin position="242"/>
        <end position="252"/>
    </location>
</feature>
<feature type="region of interest" description="Disordered" evidence="1">
    <location>
        <begin position="293"/>
        <end position="328"/>
    </location>
</feature>
<feature type="region of interest" description="Disordered" evidence="1">
    <location>
        <begin position="1"/>
        <end position="45"/>
    </location>
</feature>
<sequence>MQRHSGQEVQGSQLLSTKLDVSDEEYGRDQKRHYQDKRSLLGGTLSKGTQYIRAPYEYKELLHITSFLLQSTPGRNRSPSPRRHARAHKVLEVPVRPGSRGLGVDTGLARSRRDLSSAPPGGLPSAPAAAPRARRPALPFGSAFPASHPCHRRSIARGLPVALPGSLALSRSLAPGRAAPPAPAPAPAPSSSRATFAGAPAHSHAELSPGRALAAAAARPGSRPRGPARGRGRPALGLGAPPARPPVRPSVRPPAGRAPRRARAAAAAAAVAVARPPGPLPRRRPSEAVMRALAASAAPRAETQAQDGRFRLRLGGPSSRAAFPSPLP</sequence>
<protein>
    <submittedName>
        <fullName evidence="2">Transcription initiation factor TFIID subunit 4-like</fullName>
    </submittedName>
</protein>
<evidence type="ECO:0000256" key="1">
    <source>
        <dbReference type="SAM" id="MobiDB-lite"/>
    </source>
</evidence>
<name>A0A8B7URN2_CASCN</name>
<evidence type="ECO:0000313" key="2">
    <source>
        <dbReference type="RefSeq" id="XP_020020880.1"/>
    </source>
</evidence>
<feature type="region of interest" description="Disordered" evidence="1">
    <location>
        <begin position="173"/>
        <end position="264"/>
    </location>
</feature>
<dbReference type="KEGG" id="ccan:109687407"/>
<dbReference type="AlphaFoldDB" id="A0A8B7URN2"/>
<feature type="region of interest" description="Disordered" evidence="1">
    <location>
        <begin position="112"/>
        <end position="134"/>
    </location>
</feature>
<feature type="compositionally biased region" description="Pro residues" evidence="1">
    <location>
        <begin position="178"/>
        <end position="188"/>
    </location>
</feature>
<gene>
    <name evidence="2" type="primary">LOC109687407</name>
</gene>
<feature type="compositionally biased region" description="Basic and acidic residues" evidence="1">
    <location>
        <begin position="25"/>
        <end position="39"/>
    </location>
</feature>
<dbReference type="RefSeq" id="XP_020020880.1">
    <property type="nucleotide sequence ID" value="XM_020165291.1"/>
</dbReference>
<proteinExistence type="predicted"/>
<feature type="compositionally biased region" description="Low complexity" evidence="1">
    <location>
        <begin position="208"/>
        <end position="225"/>
    </location>
</feature>
<organism evidence="2">
    <name type="scientific">Castor canadensis</name>
    <name type="common">American beaver</name>
    <dbReference type="NCBI Taxonomy" id="51338"/>
    <lineage>
        <taxon>Eukaryota</taxon>
        <taxon>Metazoa</taxon>
        <taxon>Chordata</taxon>
        <taxon>Craniata</taxon>
        <taxon>Vertebrata</taxon>
        <taxon>Euteleostomi</taxon>
        <taxon>Mammalia</taxon>
        <taxon>Eutheria</taxon>
        <taxon>Euarchontoglires</taxon>
        <taxon>Glires</taxon>
        <taxon>Rodentia</taxon>
        <taxon>Castorimorpha</taxon>
        <taxon>Castoridae</taxon>
        <taxon>Castor</taxon>
    </lineage>
</organism>
<reference evidence="2" key="1">
    <citation type="submission" date="2025-08" db="UniProtKB">
        <authorList>
            <consortium name="RefSeq"/>
        </authorList>
    </citation>
    <scope>IDENTIFICATION</scope>
    <source>
        <tissue evidence="2">Leukocyte</tissue>
    </source>
</reference>
<accession>A0A8B7URN2</accession>